<name>A0ABQ3B3M6_9GAMM</name>
<dbReference type="EC" id="5.2.1.8" evidence="6"/>
<dbReference type="Proteomes" id="UP000619761">
    <property type="component" value="Unassembled WGS sequence"/>
</dbReference>
<dbReference type="PANTHER" id="PTHR43811:SF19">
    <property type="entry name" value="39 KDA FK506-BINDING NUCLEAR PROTEIN"/>
    <property type="match status" value="1"/>
</dbReference>
<evidence type="ECO:0000259" key="7">
    <source>
        <dbReference type="PROSITE" id="PS50059"/>
    </source>
</evidence>
<dbReference type="Gene3D" id="3.10.50.40">
    <property type="match status" value="1"/>
</dbReference>
<gene>
    <name evidence="8" type="ORF">GCM10011613_16460</name>
</gene>
<protein>
    <recommendedName>
        <fullName evidence="6">Peptidyl-prolyl cis-trans isomerase</fullName>
        <ecNumber evidence="6">5.2.1.8</ecNumber>
    </recommendedName>
</protein>
<dbReference type="Pfam" id="PF00254">
    <property type="entry name" value="FKBP_C"/>
    <property type="match status" value="1"/>
</dbReference>
<evidence type="ECO:0000256" key="4">
    <source>
        <dbReference type="ARBA" id="ARBA00023235"/>
    </source>
</evidence>
<keyword evidence="3 5" id="KW-0697">Rotamase</keyword>
<dbReference type="Gene3D" id="1.10.287.460">
    <property type="entry name" value="Peptidyl-prolyl cis-trans isomerase, FKBP-type, N-terminal domain"/>
    <property type="match status" value="1"/>
</dbReference>
<dbReference type="InterPro" id="IPR001179">
    <property type="entry name" value="PPIase_FKBP_dom"/>
</dbReference>
<comment type="caution">
    <text evidence="8">The sequence shown here is derived from an EMBL/GenBank/DDBJ whole genome shotgun (WGS) entry which is preliminary data.</text>
</comment>
<evidence type="ECO:0000313" key="9">
    <source>
        <dbReference type="Proteomes" id="UP000619761"/>
    </source>
</evidence>
<sequence>MRTSVYIGMLFLSLMLAGCSNELNIPYKGPELNSLEQAANYFQARNVSKKIVGMKIRIEEKPFLLGAYDVRDGIPARVPEESYGELLDALQKNASPLTSAPQLSDNPDSPDGLRTAQERVSYLTARAIAKSFGKNGIPVMPASMAIGLADAQTTNTPPKISAKEEKELLEAIKNKIAVKDNDWAENRKQYFMAEEKTFFADNIIKPGVIALDSGVQYKFVKKGTGKAPKLKDTVTVNYRGTLLDGTEFDSSYKRGKTDSFKLSDMIAGFGQAMTQVPDGSQVIIYIPTRLAYAEKGAEGIPPYAAVIFEVELRGTKSSFF</sequence>
<dbReference type="Pfam" id="PF01346">
    <property type="entry name" value="FKBP_N"/>
    <property type="match status" value="1"/>
</dbReference>
<dbReference type="PANTHER" id="PTHR43811">
    <property type="entry name" value="FKBP-TYPE PEPTIDYL-PROLYL CIS-TRANS ISOMERASE FKPA"/>
    <property type="match status" value="1"/>
</dbReference>
<comment type="similarity">
    <text evidence="2 6">Belongs to the FKBP-type PPIase family.</text>
</comment>
<organism evidence="8 9">
    <name type="scientific">Cellvibrio zantedeschiae</name>
    <dbReference type="NCBI Taxonomy" id="1237077"/>
    <lineage>
        <taxon>Bacteria</taxon>
        <taxon>Pseudomonadati</taxon>
        <taxon>Pseudomonadota</taxon>
        <taxon>Gammaproteobacteria</taxon>
        <taxon>Cellvibrionales</taxon>
        <taxon>Cellvibrionaceae</taxon>
        <taxon>Cellvibrio</taxon>
    </lineage>
</organism>
<evidence type="ECO:0000256" key="6">
    <source>
        <dbReference type="RuleBase" id="RU003915"/>
    </source>
</evidence>
<proteinExistence type="inferred from homology"/>
<dbReference type="PROSITE" id="PS51257">
    <property type="entry name" value="PROKAR_LIPOPROTEIN"/>
    <property type="match status" value="1"/>
</dbReference>
<dbReference type="InterPro" id="IPR000774">
    <property type="entry name" value="PPIase_FKBP_N"/>
</dbReference>
<evidence type="ECO:0000313" key="8">
    <source>
        <dbReference type="EMBL" id="GGY72212.1"/>
    </source>
</evidence>
<dbReference type="SUPFAM" id="SSF54534">
    <property type="entry name" value="FKBP-like"/>
    <property type="match status" value="1"/>
</dbReference>
<accession>A0ABQ3B3M6</accession>
<keyword evidence="9" id="KW-1185">Reference proteome</keyword>
<comment type="catalytic activity">
    <reaction evidence="1 5 6">
        <text>[protein]-peptidylproline (omega=180) = [protein]-peptidylproline (omega=0)</text>
        <dbReference type="Rhea" id="RHEA:16237"/>
        <dbReference type="Rhea" id="RHEA-COMP:10747"/>
        <dbReference type="Rhea" id="RHEA-COMP:10748"/>
        <dbReference type="ChEBI" id="CHEBI:83833"/>
        <dbReference type="ChEBI" id="CHEBI:83834"/>
        <dbReference type="EC" id="5.2.1.8"/>
    </reaction>
</comment>
<dbReference type="RefSeq" id="WP_189417452.1">
    <property type="nucleotide sequence ID" value="NZ_BMYZ01000001.1"/>
</dbReference>
<dbReference type="PROSITE" id="PS50059">
    <property type="entry name" value="FKBP_PPIASE"/>
    <property type="match status" value="1"/>
</dbReference>
<feature type="domain" description="PPIase FKBP-type" evidence="7">
    <location>
        <begin position="231"/>
        <end position="316"/>
    </location>
</feature>
<evidence type="ECO:0000256" key="3">
    <source>
        <dbReference type="ARBA" id="ARBA00023110"/>
    </source>
</evidence>
<dbReference type="EMBL" id="BMYZ01000001">
    <property type="protein sequence ID" value="GGY72212.1"/>
    <property type="molecule type" value="Genomic_DNA"/>
</dbReference>
<dbReference type="InterPro" id="IPR046357">
    <property type="entry name" value="PPIase_dom_sf"/>
</dbReference>
<dbReference type="InterPro" id="IPR036944">
    <property type="entry name" value="PPIase_FKBP_N_sf"/>
</dbReference>
<evidence type="ECO:0000256" key="1">
    <source>
        <dbReference type="ARBA" id="ARBA00000971"/>
    </source>
</evidence>
<evidence type="ECO:0000256" key="2">
    <source>
        <dbReference type="ARBA" id="ARBA00006577"/>
    </source>
</evidence>
<keyword evidence="4 5" id="KW-0413">Isomerase</keyword>
<reference evidence="9" key="1">
    <citation type="journal article" date="2019" name="Int. J. Syst. Evol. Microbiol.">
        <title>The Global Catalogue of Microorganisms (GCM) 10K type strain sequencing project: providing services to taxonomists for standard genome sequencing and annotation.</title>
        <authorList>
            <consortium name="The Broad Institute Genomics Platform"/>
            <consortium name="The Broad Institute Genome Sequencing Center for Infectious Disease"/>
            <person name="Wu L."/>
            <person name="Ma J."/>
        </authorList>
    </citation>
    <scope>NUCLEOTIDE SEQUENCE [LARGE SCALE GENOMIC DNA]</scope>
    <source>
        <strain evidence="9">KCTC 32239</strain>
    </source>
</reference>
<evidence type="ECO:0000256" key="5">
    <source>
        <dbReference type="PROSITE-ProRule" id="PRU00277"/>
    </source>
</evidence>